<feature type="transmembrane region" description="Helical" evidence="1">
    <location>
        <begin position="436"/>
        <end position="453"/>
    </location>
</feature>
<evidence type="ECO:0000256" key="1">
    <source>
        <dbReference type="SAM" id="Phobius"/>
    </source>
</evidence>
<dbReference type="RefSeq" id="WP_092468250.1">
    <property type="nucleotide sequence ID" value="NZ_FOOX01000001.1"/>
</dbReference>
<keyword evidence="1" id="KW-0472">Membrane</keyword>
<accession>A0A1I2NAI8</accession>
<keyword evidence="1" id="KW-0812">Transmembrane</keyword>
<dbReference type="EMBL" id="FOOX01000001">
    <property type="protein sequence ID" value="SFG00528.1"/>
    <property type="molecule type" value="Genomic_DNA"/>
</dbReference>
<organism evidence="2 3">
    <name type="scientific">Desulfotruncus arcticus DSM 17038</name>
    <dbReference type="NCBI Taxonomy" id="1121424"/>
    <lineage>
        <taxon>Bacteria</taxon>
        <taxon>Bacillati</taxon>
        <taxon>Bacillota</taxon>
        <taxon>Clostridia</taxon>
        <taxon>Eubacteriales</taxon>
        <taxon>Desulfallaceae</taxon>
        <taxon>Desulfotruncus</taxon>
    </lineage>
</organism>
<gene>
    <name evidence="2" type="ORF">SAMN05660649_00442</name>
</gene>
<feature type="transmembrane region" description="Helical" evidence="1">
    <location>
        <begin position="491"/>
        <end position="510"/>
    </location>
</feature>
<evidence type="ECO:0000313" key="3">
    <source>
        <dbReference type="Proteomes" id="UP000199337"/>
    </source>
</evidence>
<dbReference type="STRING" id="341036.SAMN05660649_00442"/>
<dbReference type="AlphaFoldDB" id="A0A1I2NAI8"/>
<feature type="transmembrane region" description="Helical" evidence="1">
    <location>
        <begin position="535"/>
        <end position="554"/>
    </location>
</feature>
<feature type="transmembrane region" description="Helical" evidence="1">
    <location>
        <begin position="404"/>
        <end position="424"/>
    </location>
</feature>
<feature type="transmembrane region" description="Helical" evidence="1">
    <location>
        <begin position="561"/>
        <end position="579"/>
    </location>
</feature>
<reference evidence="3" key="1">
    <citation type="submission" date="2016-10" db="EMBL/GenBank/DDBJ databases">
        <authorList>
            <person name="Varghese N."/>
            <person name="Submissions S."/>
        </authorList>
    </citation>
    <scope>NUCLEOTIDE SEQUENCE [LARGE SCALE GENOMIC DNA]</scope>
    <source>
        <strain evidence="3">DSM 17038</strain>
    </source>
</reference>
<feature type="transmembrane region" description="Helical" evidence="1">
    <location>
        <begin position="675"/>
        <end position="695"/>
    </location>
</feature>
<feature type="transmembrane region" description="Helical" evidence="1">
    <location>
        <begin position="612"/>
        <end position="629"/>
    </location>
</feature>
<keyword evidence="1" id="KW-1133">Transmembrane helix</keyword>
<name>A0A1I2NAI8_9FIRM</name>
<evidence type="ECO:0000313" key="2">
    <source>
        <dbReference type="EMBL" id="SFG00528.1"/>
    </source>
</evidence>
<feature type="transmembrane region" description="Helical" evidence="1">
    <location>
        <begin position="731"/>
        <end position="749"/>
    </location>
</feature>
<dbReference type="OrthoDB" id="3199331at2"/>
<proteinExistence type="predicted"/>
<feature type="transmembrane region" description="Helical" evidence="1">
    <location>
        <begin position="459"/>
        <end position="479"/>
    </location>
</feature>
<feature type="transmembrane region" description="Helical" evidence="1">
    <location>
        <begin position="585"/>
        <end position="603"/>
    </location>
</feature>
<feature type="transmembrane region" description="Helical" evidence="1">
    <location>
        <begin position="707"/>
        <end position="725"/>
    </location>
</feature>
<keyword evidence="3" id="KW-1185">Reference proteome</keyword>
<dbReference type="InterPro" id="IPR017850">
    <property type="entry name" value="Alkaline_phosphatase_core_sf"/>
</dbReference>
<dbReference type="Proteomes" id="UP000199337">
    <property type="component" value="Unassembled WGS sequence"/>
</dbReference>
<dbReference type="SUPFAM" id="SSF53649">
    <property type="entry name" value="Alkaline phosphatase-like"/>
    <property type="match status" value="1"/>
</dbReference>
<protein>
    <submittedName>
        <fullName evidence="2">Uncharacterized protein</fullName>
    </submittedName>
</protein>
<sequence>MRRVRLWIVFLLAIAVLFISISYSLSQPKHQRLLLSLYGLKQPDPISIESPAAMGNLVLITVDRLTLNDILNDDKLRQEVAKLGAMGIMNTGVEGSVNPASTFASIGAGAPLNASGSDKHGVNAESQLNGFSAAQIFHQRTGLATGADSVLQLDIARIKELNKDNRYSAVPGNLGTLLEQNNIDVRVIGNSDIIDQPNRPAVALGMNTQGIIPEGDVGDELTIKDVNFPGGLRTDYNDLANSLDNYLGKPGLTIVELGDLYRLERLGAYTTTDVLQSNRIESKARITNMIIGTVNKLDLSKDLLILVSPTPKGNYLPDSNYLTPVVAIGKGVTAGILTSPTTKRPGIIKNTDIAPAILNYFGIAIPTSMSGRSIQIIPTENTPTLLSSLYAKLELTNQARPPVLRYYVLIQLLLVLLSLAAIFLPQSYFLMTILKPLLLAVMSVPLALLLVALVPQTSILITVLEIISATVVIVSLLHLWLDKYANGLDPFIIISLLTSLCIFIDLLLGAPMQKNSLLGYDPIVGARFYGLGNEYMGVLIGSTIIGTTALINRIKKYKTMLLFPIGLYYMFTFYVIAAPQLGTNVGGSITAAFSFLVTILLLADTKFNYKTLLKITAAVGILLIALIAYDIRRPLENQSHIGRTATLIINGGAKEIIYVITRKLSMNIKLIKYSIWGRIFLASLASLAILFYRPTGVMQSLKFQYPVMYKGFIGVVTASFVALIFNDSGIVAAATTMIFGAPPLLYLVIRTLKTNC</sequence>